<feature type="domain" description="DUF2428" evidence="4">
    <location>
        <begin position="748"/>
        <end position="949"/>
    </location>
</feature>
<dbReference type="SUPFAM" id="SSF48371">
    <property type="entry name" value="ARM repeat"/>
    <property type="match status" value="1"/>
</dbReference>
<name>A0ABQ9EVR4_TEGGR</name>
<reference evidence="7 8" key="1">
    <citation type="submission" date="2022-12" db="EMBL/GenBank/DDBJ databases">
        <title>Chromosome-level genome of Tegillarca granosa.</title>
        <authorList>
            <person name="Kim J."/>
        </authorList>
    </citation>
    <scope>NUCLEOTIDE SEQUENCE [LARGE SCALE GENOMIC DNA]</scope>
    <source>
        <strain evidence="7">Teg-2019</strain>
        <tissue evidence="7">Adductor muscle</tissue>
    </source>
</reference>
<evidence type="ECO:0000313" key="7">
    <source>
        <dbReference type="EMBL" id="KAJ8308072.1"/>
    </source>
</evidence>
<accession>A0ABQ9EVR4</accession>
<evidence type="ECO:0000256" key="1">
    <source>
        <dbReference type="ARBA" id="ARBA00010409"/>
    </source>
</evidence>
<dbReference type="PANTHER" id="PTHR14387:SF7">
    <property type="entry name" value="THYROID ADENOMA-ASSOCIATED PROTEIN"/>
    <property type="match status" value="1"/>
</dbReference>
<dbReference type="Pfam" id="PF10350">
    <property type="entry name" value="DUF2428"/>
    <property type="match status" value="1"/>
</dbReference>
<feature type="domain" description="tRNA (32-2'-O)-methyltransferase regulator THADA-like TPR repeats region" evidence="5">
    <location>
        <begin position="497"/>
        <end position="570"/>
    </location>
</feature>
<organism evidence="7 8">
    <name type="scientific">Tegillarca granosa</name>
    <name type="common">Malaysian cockle</name>
    <name type="synonym">Anadara granosa</name>
    <dbReference type="NCBI Taxonomy" id="220873"/>
    <lineage>
        <taxon>Eukaryota</taxon>
        <taxon>Metazoa</taxon>
        <taxon>Spiralia</taxon>
        <taxon>Lophotrochozoa</taxon>
        <taxon>Mollusca</taxon>
        <taxon>Bivalvia</taxon>
        <taxon>Autobranchia</taxon>
        <taxon>Pteriomorphia</taxon>
        <taxon>Arcoida</taxon>
        <taxon>Arcoidea</taxon>
        <taxon>Arcidae</taxon>
        <taxon>Tegillarca</taxon>
    </lineage>
</organism>
<feature type="domain" description="tRNA (32-2'-O)-methyltransferase regulator THADA-like C-terminal TPR repeats region" evidence="6">
    <location>
        <begin position="957"/>
        <end position="1071"/>
    </location>
</feature>
<gene>
    <name evidence="7" type="ORF">KUTeg_012946</name>
</gene>
<keyword evidence="2" id="KW-0819">tRNA processing</keyword>
<keyword evidence="8" id="KW-1185">Reference proteome</keyword>
<dbReference type="InterPro" id="IPR051954">
    <property type="entry name" value="tRNA_methyltransferase_THADA"/>
</dbReference>
<dbReference type="InterPro" id="IPR056843">
    <property type="entry name" value="THADA-like_TPR"/>
</dbReference>
<dbReference type="InterPro" id="IPR016024">
    <property type="entry name" value="ARM-type_fold"/>
</dbReference>
<evidence type="ECO:0000259" key="6">
    <source>
        <dbReference type="Pfam" id="PF25151"/>
    </source>
</evidence>
<dbReference type="InterPro" id="IPR019442">
    <property type="entry name" value="THADA/TRM732_DUF2428"/>
</dbReference>
<evidence type="ECO:0000256" key="3">
    <source>
        <dbReference type="ARBA" id="ARBA00035698"/>
    </source>
</evidence>
<evidence type="ECO:0000259" key="4">
    <source>
        <dbReference type="Pfam" id="PF10350"/>
    </source>
</evidence>
<dbReference type="InterPro" id="IPR056842">
    <property type="entry name" value="THADA-like_TPR_C"/>
</dbReference>
<dbReference type="Proteomes" id="UP001217089">
    <property type="component" value="Unassembled WGS sequence"/>
</dbReference>
<evidence type="ECO:0000313" key="8">
    <source>
        <dbReference type="Proteomes" id="UP001217089"/>
    </source>
</evidence>
<dbReference type="Pfam" id="PF25151">
    <property type="entry name" value="TPR_Trm732_C"/>
    <property type="match status" value="1"/>
</dbReference>
<proteinExistence type="inferred from homology"/>
<dbReference type="Pfam" id="PF25150">
    <property type="entry name" value="TPR_Trm732"/>
    <property type="match status" value="1"/>
</dbReference>
<dbReference type="PANTHER" id="PTHR14387">
    <property type="entry name" value="THADA/DEATH RECEPTOR INTERACTING PROTEIN"/>
    <property type="match status" value="1"/>
</dbReference>
<evidence type="ECO:0000259" key="5">
    <source>
        <dbReference type="Pfam" id="PF25150"/>
    </source>
</evidence>
<comment type="caution">
    <text evidence="7">The sequence shown here is derived from an EMBL/GenBank/DDBJ whole genome shotgun (WGS) entry which is preliminary data.</text>
</comment>
<comment type="similarity">
    <text evidence="1">Belongs to the THADA family.</text>
</comment>
<protein>
    <recommendedName>
        <fullName evidence="3">tRNA (32-2'-O)-methyltransferase regulator THADA</fullName>
    </recommendedName>
</protein>
<sequence length="1730" mass="197466">MSALKRNEKLTLEDHVDVQFHLDLLDTQCITDSNHDILLRLQSLFKTENTKEQLAILKEKSAQLKVCCCLKNIKDVQKEKKKCLEILANIYLNCKMKHPVKRMLARYPIRHNFQNCVKVILKSVLMEQVLMKQSFCLQEQNDIDGLRMNVDVISGLMENFIFGEECVNSMAVSVLGFLSEVLSRFIDVYSLEMSPMQQNVIMHHCLATVNTANRMLQKCQIELKTAYDEQRLKIEYISTVMISSNIKIILQDSFMLDVRCSCSMNIVLLLRLNFHESTVHQGGGGGGCITISAYLAKLQQVIFVQNSNKHISPKICCLYKVSKLTALFEMNYSKKNLLKYVFRIIPVDNEETPGWLQQTGITSLSSQQSLSLSSQLCLYNGLLSLLELSDLGLEYEKGKCLITDFFLEKFLSLGNSCEDTSGKLLAAKSVTLWTMRVSSCIEAGVISPTLIRRLRGSESLLQSILQYVWNAWEDPVDVRLDALALLCENHKTSELIFLNRYKESQGVLLRYIKKYKADSSEYSHTSDCLGYYQEFLSWLVQHLFHCLYPGSAFARRTTCLALLSLIVDFFGKVTSADEKHTSFCISDHLCRSNVQNSKELTKLLQVALQLAGSTRPQDSTTGAYLFKVILLQADIHNILLTQCKNIVKPYLVTDKFDEIHLPSVENNQSGRGLLLLQILLSYLEDQLEVAKNNLIMAAANRPLNIPENQFTYWRTFINILLTCTLEISEVVSPVVHNSSPEGNVPIEAIKESGDKLESILRSGEEENSLMLEAEKSKETVMLMPEYLILVIGEYFTKQLLESYHRGAFELAYAGFVKMCDMLWKSNVSDLHQLPFVWMTELMKDIKSTDGSSKLCATRRSAGVPFYIQAIVTTEPVLTGRICFKNIITELLNLALAGYKDTSKLLDSQVHALNILRTLFRDTRLGDDVSPYIADGVKASVLGFQSPFWAVRNSATLLLSRAFFHRYPTLYKFLLDQLQEATEIISGDDGVLHLHPALYPLLMILGRLFPSPMEGADTSLNLASFIPHIIRCSSSPVLKTRVIGRENPCYLTRQEAVKIAFEIIQKADVENNDELITSLQERLLSILYSERDMFKCQGHVYIPGFSDLLRTVGTITVAVCLKGDNSIQIDGNWNYFEINNILLVLLNSTFYELFFKLENEDEDDKVNTNIDEDIYGMITKCDKKCKNIVCCSTRILEKCLHMALEEEWHHECQYQVFQVLKDHPLLQQTAWPFSVDVTTPYMVLTRCIEIIQVNTRDEVKSSIIEFTGCVVQHLLNSYKQTVYGITIDQVHNLMSEWIKILQQYSRTEQSEDLQISCVKVIVQNTEILLEDTDNVIGDYKFSFWSILVDLLQEDDLEVKVIAAITVHPMLALDMVINVMVRLHGVTNVKACMNVMVSWFNGQDTETTVQDERLFDRGEMNTYREDFIVIQLIIRHLAWLTFKLWDLQQQQNSDVLSADLSSDEETNRNQQEYTDTQVKSKSLCQLGQKLTNFRLTDGSIGLALCQSCTIKKNCMKGVPCQHDIDIDVLRQLCVIFSNHYPNDVSTDSLENQISSLTDHVYTNPLKDHSNTISNIFCDFLMVQEKKLFCDTDLSHMSPLNESGSYQCLVLDIYKMLIAIYLCRSIKCNAVKHLCDEMLNRLHKSWHSNIIAFFLHSVTLSYYTCNFFFNLNKCKISQFLLVGFRNILKNGNLSMILDIGLDKKCLKINLILYMYKCMALVFRSKCTCIIVLV</sequence>
<evidence type="ECO:0000256" key="2">
    <source>
        <dbReference type="ARBA" id="ARBA00022694"/>
    </source>
</evidence>
<dbReference type="EMBL" id="JARBDR010000657">
    <property type="protein sequence ID" value="KAJ8308072.1"/>
    <property type="molecule type" value="Genomic_DNA"/>
</dbReference>